<sequence>MNMDKTSFETTPGTPAAAAAAPGPAPAQAPAAPAQAPVPVPAQAPGFGPAPAVPAAYAAPGYAAPVVPAPAPGYAMYAAHAVPKELRVGAGVRFVAQLLNVLLIFVTLGIGWLVWAMITWSTDAANPAQKLMGLTLVKKDTGARLTWGDMFVRNFLLGGLVMGFLSTITLTIALWVNLFKIFGSEKQNLVDSMAGSVVVRRAA</sequence>
<dbReference type="RefSeq" id="WP_052742898.1">
    <property type="nucleotide sequence ID" value="NZ_LAVA02000088.1"/>
</dbReference>
<gene>
    <name evidence="8" type="ORF">WN71_030595</name>
</gene>
<dbReference type="EMBL" id="LAVA02000088">
    <property type="protein sequence ID" value="OIJ64082.1"/>
    <property type="molecule type" value="Genomic_DNA"/>
</dbReference>
<feature type="compositionally biased region" description="Low complexity" evidence="5">
    <location>
        <begin position="12"/>
        <end position="35"/>
    </location>
</feature>
<feature type="compositionally biased region" description="Polar residues" evidence="5">
    <location>
        <begin position="1"/>
        <end position="11"/>
    </location>
</feature>
<feature type="region of interest" description="Disordered" evidence="5">
    <location>
        <begin position="1"/>
        <end position="37"/>
    </location>
</feature>
<evidence type="ECO:0000256" key="6">
    <source>
        <dbReference type="SAM" id="Phobius"/>
    </source>
</evidence>
<evidence type="ECO:0000256" key="4">
    <source>
        <dbReference type="ARBA" id="ARBA00023136"/>
    </source>
</evidence>
<feature type="transmembrane region" description="Helical" evidence="6">
    <location>
        <begin position="94"/>
        <end position="118"/>
    </location>
</feature>
<dbReference type="Pfam" id="PF06271">
    <property type="entry name" value="RDD"/>
    <property type="match status" value="1"/>
</dbReference>
<comment type="subcellular location">
    <subcellularLocation>
        <location evidence="1">Membrane</location>
        <topology evidence="1">Multi-pass membrane protein</topology>
    </subcellularLocation>
</comment>
<comment type="caution">
    <text evidence="8">The sequence shown here is derived from an EMBL/GenBank/DDBJ whole genome shotgun (WGS) entry which is preliminary data.</text>
</comment>
<organism evidence="8 9">
    <name type="scientific">Streptomyces mangrovisoli</name>
    <dbReference type="NCBI Taxonomy" id="1428628"/>
    <lineage>
        <taxon>Bacteria</taxon>
        <taxon>Bacillati</taxon>
        <taxon>Actinomycetota</taxon>
        <taxon>Actinomycetes</taxon>
        <taxon>Kitasatosporales</taxon>
        <taxon>Streptomycetaceae</taxon>
        <taxon>Streptomyces</taxon>
    </lineage>
</organism>
<protein>
    <recommendedName>
        <fullName evidence="7">RDD domain-containing protein</fullName>
    </recommendedName>
</protein>
<evidence type="ECO:0000256" key="1">
    <source>
        <dbReference type="ARBA" id="ARBA00004141"/>
    </source>
</evidence>
<evidence type="ECO:0000313" key="9">
    <source>
        <dbReference type="Proteomes" id="UP000034196"/>
    </source>
</evidence>
<feature type="transmembrane region" description="Helical" evidence="6">
    <location>
        <begin position="155"/>
        <end position="179"/>
    </location>
</feature>
<dbReference type="OrthoDB" id="9793824at2"/>
<keyword evidence="4 6" id="KW-0472">Membrane</keyword>
<reference evidence="8" key="1">
    <citation type="submission" date="2016-10" db="EMBL/GenBank/DDBJ databases">
        <title>Genome sequence of Streptomyces mangrovisoli MUSC 149.</title>
        <authorList>
            <person name="Lee L.-H."/>
            <person name="Ser H.-L."/>
        </authorList>
    </citation>
    <scope>NUCLEOTIDE SEQUENCE [LARGE SCALE GENOMIC DNA]</scope>
    <source>
        <strain evidence="8">MUSC 149</strain>
    </source>
</reference>
<evidence type="ECO:0000256" key="5">
    <source>
        <dbReference type="SAM" id="MobiDB-lite"/>
    </source>
</evidence>
<proteinExistence type="predicted"/>
<evidence type="ECO:0000259" key="7">
    <source>
        <dbReference type="Pfam" id="PF06271"/>
    </source>
</evidence>
<dbReference type="STRING" id="1428628.WN71_030595"/>
<keyword evidence="2 6" id="KW-0812">Transmembrane</keyword>
<evidence type="ECO:0000313" key="8">
    <source>
        <dbReference type="EMBL" id="OIJ64082.1"/>
    </source>
</evidence>
<keyword evidence="9" id="KW-1185">Reference proteome</keyword>
<dbReference type="AlphaFoldDB" id="A0A1J4NPL0"/>
<feature type="domain" description="RDD" evidence="7">
    <location>
        <begin position="96"/>
        <end position="195"/>
    </location>
</feature>
<evidence type="ECO:0000256" key="2">
    <source>
        <dbReference type="ARBA" id="ARBA00022692"/>
    </source>
</evidence>
<accession>A0A1J4NPL0</accession>
<dbReference type="InterPro" id="IPR010432">
    <property type="entry name" value="RDD"/>
</dbReference>
<evidence type="ECO:0000256" key="3">
    <source>
        <dbReference type="ARBA" id="ARBA00022989"/>
    </source>
</evidence>
<dbReference type="GO" id="GO:0016020">
    <property type="term" value="C:membrane"/>
    <property type="evidence" value="ECO:0007669"/>
    <property type="project" value="UniProtKB-SubCell"/>
</dbReference>
<name>A0A1J4NPL0_9ACTN</name>
<keyword evidence="3 6" id="KW-1133">Transmembrane helix</keyword>
<dbReference type="Proteomes" id="UP000034196">
    <property type="component" value="Unassembled WGS sequence"/>
</dbReference>